<evidence type="ECO:0000313" key="8">
    <source>
        <dbReference type="Proteomes" id="UP000648239"/>
    </source>
</evidence>
<dbReference type="FunFam" id="3.40.50.300:FF:000134">
    <property type="entry name" value="Iron-enterobactin ABC transporter ATP-binding protein"/>
    <property type="match status" value="1"/>
</dbReference>
<evidence type="ECO:0000256" key="5">
    <source>
        <dbReference type="ARBA" id="ARBA00037066"/>
    </source>
</evidence>
<dbReference type="InterPro" id="IPR003439">
    <property type="entry name" value="ABC_transporter-like_ATP-bd"/>
</dbReference>
<evidence type="ECO:0000256" key="3">
    <source>
        <dbReference type="ARBA" id="ARBA00022840"/>
    </source>
</evidence>
<dbReference type="AlphaFoldDB" id="A0A8J6XZ33"/>
<dbReference type="EMBL" id="JACXWD010000005">
    <property type="protein sequence ID" value="MBD3867029.1"/>
    <property type="molecule type" value="Genomic_DNA"/>
</dbReference>
<evidence type="ECO:0000256" key="4">
    <source>
        <dbReference type="ARBA" id="ARBA00022967"/>
    </source>
</evidence>
<dbReference type="InterPro" id="IPR027417">
    <property type="entry name" value="P-loop_NTPase"/>
</dbReference>
<comment type="function">
    <text evidence="5">Part of the ABC transporter complex HmuTUV involved in hemin import. Responsible for energy coupling to the transport system.</text>
</comment>
<proteinExistence type="predicted"/>
<dbReference type="Proteomes" id="UP000648239">
    <property type="component" value="Unassembled WGS sequence"/>
</dbReference>
<comment type="caution">
    <text evidence="7">The sequence shown here is derived from an EMBL/GenBank/DDBJ whole genome shotgun (WGS) entry which is preliminary data.</text>
</comment>
<evidence type="ECO:0000256" key="1">
    <source>
        <dbReference type="ARBA" id="ARBA00022448"/>
    </source>
</evidence>
<keyword evidence="1" id="KW-0813">Transport</keyword>
<keyword evidence="4" id="KW-1278">Translocase</keyword>
<dbReference type="CDD" id="cd03214">
    <property type="entry name" value="ABC_Iron-Siderophores_B12_Hemin"/>
    <property type="match status" value="1"/>
</dbReference>
<keyword evidence="2" id="KW-0547">Nucleotide-binding</keyword>
<dbReference type="PANTHER" id="PTHR42794:SF1">
    <property type="entry name" value="HEMIN IMPORT ATP-BINDING PROTEIN HMUV"/>
    <property type="match status" value="1"/>
</dbReference>
<dbReference type="PANTHER" id="PTHR42794">
    <property type="entry name" value="HEMIN IMPORT ATP-BINDING PROTEIN HMUV"/>
    <property type="match status" value="1"/>
</dbReference>
<dbReference type="PROSITE" id="PS50893">
    <property type="entry name" value="ABC_TRANSPORTER_2"/>
    <property type="match status" value="1"/>
</dbReference>
<dbReference type="SUPFAM" id="SSF52540">
    <property type="entry name" value="P-loop containing nucleoside triphosphate hydrolases"/>
    <property type="match status" value="1"/>
</dbReference>
<dbReference type="SMART" id="SM00382">
    <property type="entry name" value="AAA"/>
    <property type="match status" value="1"/>
</dbReference>
<sequence>MSSAEPAGGIQVRNLRFSYGERPVLAGVDLSVRPGEIVGLLGPNGSGKSTLVKVLSGVLRPYEGSATLAGRELKDMATRDVARTLAVVPQEPVFGFSFNALEVVLMGRHPHLAGLAFESESDIAKARTALQRCGALEFAHRPVLELSAGERQRVVAARALAQEPDFLLLDEPSSFMDIRHQVELYDLIRDQSDNEATGVMAVLHDLNIAAEYCDRIYLLKEGRILASGPTAEVFTYANLKATFDTDVYVDVNALTGRMLVVPLSQRRKPR</sequence>
<reference evidence="7 8" key="1">
    <citation type="submission" date="2020-08" db="EMBL/GenBank/DDBJ databases">
        <title>Acidobacteriota in marine sediments use diverse sulfur dissimilation pathways.</title>
        <authorList>
            <person name="Wasmund K."/>
        </authorList>
    </citation>
    <scope>NUCLEOTIDE SEQUENCE [LARGE SCALE GENOMIC DNA]</scope>
    <source>
        <strain evidence="7">MAG AM4</strain>
    </source>
</reference>
<accession>A0A8J6XZ33</accession>
<gene>
    <name evidence="7" type="ORF">IFK94_02800</name>
</gene>
<dbReference type="Pfam" id="PF00005">
    <property type="entry name" value="ABC_tran"/>
    <property type="match status" value="1"/>
</dbReference>
<feature type="domain" description="ABC transporter" evidence="6">
    <location>
        <begin position="10"/>
        <end position="246"/>
    </location>
</feature>
<dbReference type="Gene3D" id="3.40.50.300">
    <property type="entry name" value="P-loop containing nucleotide triphosphate hydrolases"/>
    <property type="match status" value="1"/>
</dbReference>
<name>A0A8J6XZ33_9BACT</name>
<keyword evidence="3 7" id="KW-0067">ATP-binding</keyword>
<organism evidence="7 8">
    <name type="scientific">Candidatus Polarisedimenticola svalbardensis</name>
    <dbReference type="NCBI Taxonomy" id="2886004"/>
    <lineage>
        <taxon>Bacteria</taxon>
        <taxon>Pseudomonadati</taxon>
        <taxon>Acidobacteriota</taxon>
        <taxon>Candidatus Polarisedimenticolia</taxon>
        <taxon>Candidatus Polarisedimenticolales</taxon>
        <taxon>Candidatus Polarisedimenticolaceae</taxon>
        <taxon>Candidatus Polarisedimenticola</taxon>
    </lineage>
</organism>
<dbReference type="InterPro" id="IPR003593">
    <property type="entry name" value="AAA+_ATPase"/>
</dbReference>
<dbReference type="GO" id="GO:0005524">
    <property type="term" value="F:ATP binding"/>
    <property type="evidence" value="ECO:0007669"/>
    <property type="project" value="UniProtKB-KW"/>
</dbReference>
<protein>
    <submittedName>
        <fullName evidence="7">ABC transporter ATP-binding protein</fullName>
    </submittedName>
</protein>
<evidence type="ECO:0000259" key="6">
    <source>
        <dbReference type="PROSITE" id="PS50893"/>
    </source>
</evidence>
<evidence type="ECO:0000256" key="2">
    <source>
        <dbReference type="ARBA" id="ARBA00022741"/>
    </source>
</evidence>
<evidence type="ECO:0000313" key="7">
    <source>
        <dbReference type="EMBL" id="MBD3867029.1"/>
    </source>
</evidence>
<dbReference type="GO" id="GO:0016887">
    <property type="term" value="F:ATP hydrolysis activity"/>
    <property type="evidence" value="ECO:0007669"/>
    <property type="project" value="InterPro"/>
</dbReference>